<dbReference type="InterPro" id="IPR045584">
    <property type="entry name" value="Pilin-like"/>
</dbReference>
<reference evidence="10 11" key="1">
    <citation type="submission" date="2017-02" db="EMBL/GenBank/DDBJ databases">
        <title>Draft genome sequence of Moraxella lincolnii CCUG 9405T type strain.</title>
        <authorList>
            <person name="Salva-Serra F."/>
            <person name="Engstrom-Jakobsson H."/>
            <person name="Thorell K."/>
            <person name="Jaen-Luchoro D."/>
            <person name="Gonzales-Siles L."/>
            <person name="Karlsson R."/>
            <person name="Yazdan S."/>
            <person name="Boulund F."/>
            <person name="Johnning A."/>
            <person name="Engstrand L."/>
            <person name="Kristiansson E."/>
            <person name="Moore E."/>
        </authorList>
    </citation>
    <scope>NUCLEOTIDE SEQUENCE [LARGE SCALE GENOMIC DNA]</scope>
    <source>
        <strain evidence="10 11">CCUG 9405</strain>
    </source>
</reference>
<dbReference type="STRING" id="90241.B0682_02535"/>
<dbReference type="InterPro" id="IPR012902">
    <property type="entry name" value="N_methyl_site"/>
</dbReference>
<keyword evidence="7 9" id="KW-0472">Membrane</keyword>
<dbReference type="PANTHER" id="PTHR39583:SF2">
    <property type="entry name" value="TYPE II SECRETION SYSTEM PROTEIN J"/>
    <property type="match status" value="1"/>
</dbReference>
<proteinExistence type="predicted"/>
<dbReference type="EMBL" id="MUYT01000004">
    <property type="protein sequence ID" value="OOS21577.1"/>
    <property type="molecule type" value="Genomic_DNA"/>
</dbReference>
<dbReference type="Gene3D" id="3.10.610.10">
    <property type="entry name" value="GSPII I/J protein-like"/>
    <property type="match status" value="1"/>
</dbReference>
<keyword evidence="6 9" id="KW-1133">Transmembrane helix</keyword>
<accession>A0A1T0CGT5</accession>
<dbReference type="Proteomes" id="UP000191094">
    <property type="component" value="Unassembled WGS sequence"/>
</dbReference>
<evidence type="ECO:0008006" key="12">
    <source>
        <dbReference type="Google" id="ProtNLM"/>
    </source>
</evidence>
<evidence type="ECO:0000256" key="4">
    <source>
        <dbReference type="ARBA" id="ARBA00022519"/>
    </source>
</evidence>
<sequence length="268" mass="29643">MPVYHHRLNCFNQGKSQHGFTLVELLVAMTIFAMLAVAGWQVFASLNRTKEQTQIHKQTLSELQYAYLQLQKDFAQAVPWQQVTPNDAQNNVQNNAQNNTPQTNNGQANNHQATSDDVKPAFRLNANGVSFIRFADADPRYPLTPALVKVSYHLHDGRLLREQSYAIDNVSVDASVNDSIHTSANTTAVILGRNASVNELHWHAFTPKMVTVFGADVDANLPDNGTVAHSLLPKGVSVSFEYMNEPLQWQFLVGGAMDTEQAGDANVN</sequence>
<evidence type="ECO:0000256" key="9">
    <source>
        <dbReference type="SAM" id="Phobius"/>
    </source>
</evidence>
<evidence type="ECO:0000256" key="3">
    <source>
        <dbReference type="ARBA" id="ARBA00022481"/>
    </source>
</evidence>
<evidence type="ECO:0000256" key="5">
    <source>
        <dbReference type="ARBA" id="ARBA00022692"/>
    </source>
</evidence>
<comment type="subcellular location">
    <subcellularLocation>
        <location evidence="1">Cell inner membrane</location>
        <topology evidence="1">Single-pass membrane protein</topology>
    </subcellularLocation>
</comment>
<feature type="compositionally biased region" description="Low complexity" evidence="8">
    <location>
        <begin position="86"/>
        <end position="110"/>
    </location>
</feature>
<dbReference type="NCBIfam" id="TIGR02532">
    <property type="entry name" value="IV_pilin_GFxxxE"/>
    <property type="match status" value="1"/>
</dbReference>
<comment type="caution">
    <text evidence="10">The sequence shown here is derived from an EMBL/GenBank/DDBJ whole genome shotgun (WGS) entry which is preliminary data.</text>
</comment>
<keyword evidence="4" id="KW-0997">Cell inner membrane</keyword>
<gene>
    <name evidence="10" type="ORF">B0682_02535</name>
</gene>
<dbReference type="Pfam" id="PF07963">
    <property type="entry name" value="N_methyl"/>
    <property type="match status" value="1"/>
</dbReference>
<name>A0A1T0CGT5_9GAMM</name>
<evidence type="ECO:0000256" key="6">
    <source>
        <dbReference type="ARBA" id="ARBA00022989"/>
    </source>
</evidence>
<organism evidence="10 11">
    <name type="scientific">Lwoffella lincolnii</name>
    <dbReference type="NCBI Taxonomy" id="90241"/>
    <lineage>
        <taxon>Bacteria</taxon>
        <taxon>Pseudomonadati</taxon>
        <taxon>Pseudomonadota</taxon>
        <taxon>Gammaproteobacteria</taxon>
        <taxon>Moraxellales</taxon>
        <taxon>Moraxellaceae</taxon>
        <taxon>Lwoffella</taxon>
    </lineage>
</organism>
<protein>
    <recommendedName>
        <fullName evidence="12">Type II secretion system protein J</fullName>
    </recommendedName>
</protein>
<dbReference type="AlphaFoldDB" id="A0A1T0CGT5"/>
<dbReference type="OrthoDB" id="9794345at2"/>
<dbReference type="SUPFAM" id="SSF54523">
    <property type="entry name" value="Pili subunits"/>
    <property type="match status" value="1"/>
</dbReference>
<dbReference type="InterPro" id="IPR051621">
    <property type="entry name" value="T2SS_protein_J"/>
</dbReference>
<evidence type="ECO:0000256" key="7">
    <source>
        <dbReference type="ARBA" id="ARBA00023136"/>
    </source>
</evidence>
<evidence type="ECO:0000256" key="2">
    <source>
        <dbReference type="ARBA" id="ARBA00022475"/>
    </source>
</evidence>
<evidence type="ECO:0000256" key="1">
    <source>
        <dbReference type="ARBA" id="ARBA00004377"/>
    </source>
</evidence>
<evidence type="ECO:0000256" key="8">
    <source>
        <dbReference type="SAM" id="MobiDB-lite"/>
    </source>
</evidence>
<evidence type="ECO:0000313" key="11">
    <source>
        <dbReference type="Proteomes" id="UP000191094"/>
    </source>
</evidence>
<keyword evidence="2" id="KW-1003">Cell membrane</keyword>
<dbReference type="GO" id="GO:0015628">
    <property type="term" value="P:protein secretion by the type II secretion system"/>
    <property type="evidence" value="ECO:0007669"/>
    <property type="project" value="TreeGrafter"/>
</dbReference>
<keyword evidence="5 9" id="KW-0812">Transmembrane</keyword>
<dbReference type="PROSITE" id="PS00409">
    <property type="entry name" value="PROKAR_NTER_METHYL"/>
    <property type="match status" value="1"/>
</dbReference>
<evidence type="ECO:0000313" key="10">
    <source>
        <dbReference type="EMBL" id="OOS21577.1"/>
    </source>
</evidence>
<feature type="transmembrane region" description="Helical" evidence="9">
    <location>
        <begin position="21"/>
        <end position="43"/>
    </location>
</feature>
<keyword evidence="11" id="KW-1185">Reference proteome</keyword>
<dbReference type="GO" id="GO:0005886">
    <property type="term" value="C:plasma membrane"/>
    <property type="evidence" value="ECO:0007669"/>
    <property type="project" value="UniProtKB-SubCell"/>
</dbReference>
<keyword evidence="3" id="KW-0488">Methylation</keyword>
<feature type="region of interest" description="Disordered" evidence="8">
    <location>
        <begin position="86"/>
        <end position="114"/>
    </location>
</feature>
<dbReference type="PANTHER" id="PTHR39583">
    <property type="entry name" value="TYPE II SECRETION SYSTEM PROTEIN J-RELATED"/>
    <property type="match status" value="1"/>
</dbReference>
<dbReference type="RefSeq" id="WP_078306535.1">
    <property type="nucleotide sequence ID" value="NZ_MUYT01000004.1"/>
</dbReference>